<keyword evidence="6" id="KW-1185">Reference proteome</keyword>
<dbReference type="Proteomes" id="UP000011728">
    <property type="component" value="Chromosome"/>
</dbReference>
<name>M1LWS7_9CLOT</name>
<evidence type="ECO:0000259" key="4">
    <source>
        <dbReference type="PROSITE" id="PS01124"/>
    </source>
</evidence>
<keyword evidence="3" id="KW-0804">Transcription</keyword>
<accession>M1LWS7</accession>
<evidence type="ECO:0000256" key="3">
    <source>
        <dbReference type="ARBA" id="ARBA00023163"/>
    </source>
</evidence>
<dbReference type="InterPro" id="IPR018060">
    <property type="entry name" value="HTH_AraC"/>
</dbReference>
<dbReference type="InterPro" id="IPR053142">
    <property type="entry name" value="PchR_regulatory_protein"/>
</dbReference>
<gene>
    <name evidence="5" type="ORF">Cspa_c39000</name>
</gene>
<evidence type="ECO:0000256" key="1">
    <source>
        <dbReference type="ARBA" id="ARBA00023015"/>
    </source>
</evidence>
<proteinExistence type="predicted"/>
<dbReference type="InterPro" id="IPR020449">
    <property type="entry name" value="Tscrpt_reg_AraC-type_HTH"/>
</dbReference>
<dbReference type="InterPro" id="IPR018062">
    <property type="entry name" value="HTH_AraC-typ_CS"/>
</dbReference>
<dbReference type="eggNOG" id="COG2207">
    <property type="taxonomic scope" value="Bacteria"/>
</dbReference>
<dbReference type="KEGG" id="csr:Cspa_c39000"/>
<dbReference type="GO" id="GO:0043565">
    <property type="term" value="F:sequence-specific DNA binding"/>
    <property type="evidence" value="ECO:0007669"/>
    <property type="project" value="InterPro"/>
</dbReference>
<protein>
    <submittedName>
        <fullName evidence="5">Transcriptional regulator, AraC family</fullName>
    </submittedName>
</protein>
<dbReference type="GO" id="GO:0003700">
    <property type="term" value="F:DNA-binding transcription factor activity"/>
    <property type="evidence" value="ECO:0007669"/>
    <property type="project" value="InterPro"/>
</dbReference>
<dbReference type="InterPro" id="IPR009057">
    <property type="entry name" value="Homeodomain-like_sf"/>
</dbReference>
<evidence type="ECO:0000313" key="5">
    <source>
        <dbReference type="EMBL" id="AGF57660.1"/>
    </source>
</evidence>
<evidence type="ECO:0000256" key="2">
    <source>
        <dbReference type="ARBA" id="ARBA00023125"/>
    </source>
</evidence>
<dbReference type="OrthoDB" id="9772607at2"/>
<reference evidence="5 6" key="1">
    <citation type="submission" date="2013-02" db="EMBL/GenBank/DDBJ databases">
        <title>Genome sequence of Clostridium saccharoperbutylacetonicum N1-4(HMT).</title>
        <authorList>
            <person name="Poehlein A."/>
            <person name="Daniel R."/>
        </authorList>
    </citation>
    <scope>NUCLEOTIDE SEQUENCE [LARGE SCALE GENOMIC DNA]</scope>
    <source>
        <strain evidence="6">N1-4(HMT)</strain>
    </source>
</reference>
<feature type="domain" description="HTH araC/xylS-type" evidence="4">
    <location>
        <begin position="209"/>
        <end position="307"/>
    </location>
</feature>
<dbReference type="Gene3D" id="1.10.10.60">
    <property type="entry name" value="Homeodomain-like"/>
    <property type="match status" value="2"/>
</dbReference>
<dbReference type="STRING" id="36745.CLSAP_36760"/>
<sequence>MKKIYIEENIDICLFEVLPGIVIRYEDFENKDLVEVANKVNIKDIQDEMIEISYCHEGNIECVFEGGGCVYMGSGDLHAGLVDKYPPVVSTLPAAKYKGISIYLYVNKLSYSMPGILNYALGDINEFKEKLFPTEKYFWKVGNCINWVGGKIERIFLDLNNLPDLEEKAKDNYMKIKVVELLLLLSETCANENKAKNKYYLKSQTELVKNIHDEIINDLSKNFTLKELSDRYSMSQIGLKNCFKAMYGKSIAKYIKAYRMEYAAVMLRKTDETVMNISASVGYENQSKFAAAFKEVFGVKPTEYRKGDMATYKI</sequence>
<evidence type="ECO:0000313" key="6">
    <source>
        <dbReference type="Proteomes" id="UP000011728"/>
    </source>
</evidence>
<dbReference type="RefSeq" id="WP_015393973.1">
    <property type="nucleotide sequence ID" value="NC_020291.1"/>
</dbReference>
<dbReference type="PANTHER" id="PTHR47893">
    <property type="entry name" value="REGULATORY PROTEIN PCHR"/>
    <property type="match status" value="1"/>
</dbReference>
<dbReference type="Pfam" id="PF12833">
    <property type="entry name" value="HTH_18"/>
    <property type="match status" value="1"/>
</dbReference>
<dbReference type="PROSITE" id="PS00041">
    <property type="entry name" value="HTH_ARAC_FAMILY_1"/>
    <property type="match status" value="1"/>
</dbReference>
<dbReference type="PATRIC" id="fig|931276.5.peg.3934"/>
<dbReference type="EMBL" id="CP004121">
    <property type="protein sequence ID" value="AGF57660.1"/>
    <property type="molecule type" value="Genomic_DNA"/>
</dbReference>
<dbReference type="PRINTS" id="PR00032">
    <property type="entry name" value="HTHARAC"/>
</dbReference>
<dbReference type="HOGENOM" id="CLU_052345_0_0_9"/>
<dbReference type="SUPFAM" id="SSF46689">
    <property type="entry name" value="Homeodomain-like"/>
    <property type="match status" value="1"/>
</dbReference>
<organism evidence="5 6">
    <name type="scientific">Clostridium saccharoperbutylacetonicum N1-4(HMT)</name>
    <dbReference type="NCBI Taxonomy" id="931276"/>
    <lineage>
        <taxon>Bacteria</taxon>
        <taxon>Bacillati</taxon>
        <taxon>Bacillota</taxon>
        <taxon>Clostridia</taxon>
        <taxon>Eubacteriales</taxon>
        <taxon>Clostridiaceae</taxon>
        <taxon>Clostridium</taxon>
    </lineage>
</organism>
<dbReference type="SMART" id="SM00342">
    <property type="entry name" value="HTH_ARAC"/>
    <property type="match status" value="1"/>
</dbReference>
<dbReference type="AlphaFoldDB" id="M1LWS7"/>
<dbReference type="PANTHER" id="PTHR47893:SF1">
    <property type="entry name" value="REGULATORY PROTEIN PCHR"/>
    <property type="match status" value="1"/>
</dbReference>
<keyword evidence="2" id="KW-0238">DNA-binding</keyword>
<dbReference type="PROSITE" id="PS01124">
    <property type="entry name" value="HTH_ARAC_FAMILY_2"/>
    <property type="match status" value="1"/>
</dbReference>
<keyword evidence="1" id="KW-0805">Transcription regulation</keyword>